<dbReference type="PANTHER" id="PTHR15160">
    <property type="entry name" value="VON HIPPEL-LINDAU PROTEIN"/>
    <property type="match status" value="1"/>
</dbReference>
<dbReference type="Pfam" id="PF02577">
    <property type="entry name" value="BFN_dom"/>
    <property type="match status" value="1"/>
</dbReference>
<dbReference type="AlphaFoldDB" id="A0A6J4U8Q8"/>
<evidence type="ECO:0000256" key="1">
    <source>
        <dbReference type="SAM" id="MobiDB-lite"/>
    </source>
</evidence>
<protein>
    <recommendedName>
        <fullName evidence="2">BFN domain-containing protein</fullName>
    </recommendedName>
</protein>
<feature type="compositionally biased region" description="Basic and acidic residues" evidence="1">
    <location>
        <begin position="150"/>
        <end position="164"/>
    </location>
</feature>
<dbReference type="SUPFAM" id="SSF103256">
    <property type="entry name" value="Hypothetical protein TM0160"/>
    <property type="match status" value="1"/>
</dbReference>
<reference evidence="3" key="1">
    <citation type="submission" date="2020-02" db="EMBL/GenBank/DDBJ databases">
        <authorList>
            <person name="Meier V. D."/>
        </authorList>
    </citation>
    <scope>NUCLEOTIDE SEQUENCE</scope>
    <source>
        <strain evidence="3">AVDCRST_MAG49</strain>
    </source>
</reference>
<dbReference type="GO" id="GO:0004518">
    <property type="term" value="F:nuclease activity"/>
    <property type="evidence" value="ECO:0007669"/>
    <property type="project" value="InterPro"/>
</dbReference>
<evidence type="ECO:0000313" key="3">
    <source>
        <dbReference type="EMBL" id="CAA9541740.1"/>
    </source>
</evidence>
<dbReference type="InterPro" id="IPR036104">
    <property type="entry name" value="BFN_sf"/>
</dbReference>
<dbReference type="Gene3D" id="3.10.690.10">
    <property type="entry name" value="Bifunctional nuclease domain"/>
    <property type="match status" value="1"/>
</dbReference>
<dbReference type="PANTHER" id="PTHR15160:SF1">
    <property type="entry name" value="VON HIPPEL-LINDAU DISEASE TUMOR SUPPRESSOR"/>
    <property type="match status" value="1"/>
</dbReference>
<organism evidence="3">
    <name type="scientific">uncultured Thermomicrobiales bacterium</name>
    <dbReference type="NCBI Taxonomy" id="1645740"/>
    <lineage>
        <taxon>Bacteria</taxon>
        <taxon>Pseudomonadati</taxon>
        <taxon>Thermomicrobiota</taxon>
        <taxon>Thermomicrobia</taxon>
        <taxon>Thermomicrobiales</taxon>
        <taxon>environmental samples</taxon>
    </lineage>
</organism>
<dbReference type="PROSITE" id="PS51658">
    <property type="entry name" value="BFN"/>
    <property type="match status" value="1"/>
</dbReference>
<proteinExistence type="predicted"/>
<dbReference type="InterPro" id="IPR003729">
    <property type="entry name" value="Bi_nuclease_dom"/>
</dbReference>
<accession>A0A6J4U8Q8</accession>
<dbReference type="EMBL" id="CADCWG010000058">
    <property type="protein sequence ID" value="CAA9541740.1"/>
    <property type="molecule type" value="Genomic_DNA"/>
</dbReference>
<gene>
    <name evidence="3" type="ORF">AVDCRST_MAG49-927</name>
</gene>
<sequence>MIETVVESIRVSLVTQQRVVILKEVEGERHLPIWIGSYEAEAIAMELQGVSAARPLPYDLMKTVIGDLGGTVERILVTDLNEEIYYARIVVQQGERAVEIDSRPSDAIALAVRAQVPILVEEAVMERAGVTLDGDGDGDRDEGATPAAVEADRERSKEAAGPEDEKLSVFRDFINTLDFEDFDRKRGSNK</sequence>
<evidence type="ECO:0000259" key="2">
    <source>
        <dbReference type="PROSITE" id="PS51658"/>
    </source>
</evidence>
<feature type="domain" description="BFN" evidence="2">
    <location>
        <begin position="1"/>
        <end position="132"/>
    </location>
</feature>
<feature type="region of interest" description="Disordered" evidence="1">
    <location>
        <begin position="130"/>
        <end position="164"/>
    </location>
</feature>
<name>A0A6J4U8Q8_9BACT</name>